<name>A0ABV8L5C2_9NOCA</name>
<accession>A0ABV8L5C2</accession>
<keyword evidence="2" id="KW-1185">Reference proteome</keyword>
<dbReference type="RefSeq" id="WP_378550770.1">
    <property type="nucleotide sequence ID" value="NZ_JBHSBA010000005.1"/>
</dbReference>
<evidence type="ECO:0000313" key="2">
    <source>
        <dbReference type="Proteomes" id="UP001595767"/>
    </source>
</evidence>
<sequence>MATLFIGTWTRTVDADRTRRVLARELAFDEETMVGGHPADALPADPKPVAVR</sequence>
<protein>
    <submittedName>
        <fullName evidence="1">Uncharacterized protein</fullName>
    </submittedName>
</protein>
<reference evidence="2" key="1">
    <citation type="journal article" date="2019" name="Int. J. Syst. Evol. Microbiol.">
        <title>The Global Catalogue of Microorganisms (GCM) 10K type strain sequencing project: providing services to taxonomists for standard genome sequencing and annotation.</title>
        <authorList>
            <consortium name="The Broad Institute Genomics Platform"/>
            <consortium name="The Broad Institute Genome Sequencing Center for Infectious Disease"/>
            <person name="Wu L."/>
            <person name="Ma J."/>
        </authorList>
    </citation>
    <scope>NUCLEOTIDE SEQUENCE [LARGE SCALE GENOMIC DNA]</scope>
    <source>
        <strain evidence="2">CGMCC 4.7204</strain>
    </source>
</reference>
<organism evidence="1 2">
    <name type="scientific">Nocardia rhizosphaerae</name>
    <dbReference type="NCBI Taxonomy" id="1691571"/>
    <lineage>
        <taxon>Bacteria</taxon>
        <taxon>Bacillati</taxon>
        <taxon>Actinomycetota</taxon>
        <taxon>Actinomycetes</taxon>
        <taxon>Mycobacteriales</taxon>
        <taxon>Nocardiaceae</taxon>
        <taxon>Nocardia</taxon>
    </lineage>
</organism>
<evidence type="ECO:0000313" key="1">
    <source>
        <dbReference type="EMBL" id="MFC4125429.1"/>
    </source>
</evidence>
<proteinExistence type="predicted"/>
<comment type="caution">
    <text evidence="1">The sequence shown here is derived from an EMBL/GenBank/DDBJ whole genome shotgun (WGS) entry which is preliminary data.</text>
</comment>
<dbReference type="Proteomes" id="UP001595767">
    <property type="component" value="Unassembled WGS sequence"/>
</dbReference>
<gene>
    <name evidence="1" type="ORF">ACFOW8_10865</name>
</gene>
<dbReference type="EMBL" id="JBHSBA010000005">
    <property type="protein sequence ID" value="MFC4125429.1"/>
    <property type="molecule type" value="Genomic_DNA"/>
</dbReference>